<organism evidence="2 4">
    <name type="scientific">Peronospora effusa</name>
    <dbReference type="NCBI Taxonomy" id="542832"/>
    <lineage>
        <taxon>Eukaryota</taxon>
        <taxon>Sar</taxon>
        <taxon>Stramenopiles</taxon>
        <taxon>Oomycota</taxon>
        <taxon>Peronosporomycetes</taxon>
        <taxon>Peronosporales</taxon>
        <taxon>Peronosporaceae</taxon>
        <taxon>Peronospora</taxon>
    </lineage>
</organism>
<dbReference type="Proteomes" id="UP000282087">
    <property type="component" value="Unassembled WGS sequence"/>
</dbReference>
<evidence type="ECO:0000313" key="4">
    <source>
        <dbReference type="Proteomes" id="UP000282087"/>
    </source>
</evidence>
<accession>A0A3M6VBW2</accession>
<evidence type="ECO:0000256" key="1">
    <source>
        <dbReference type="SAM" id="MobiDB-lite"/>
    </source>
</evidence>
<proteinExistence type="predicted"/>
<protein>
    <submittedName>
        <fullName evidence="2">Uncharacterized protein</fullName>
    </submittedName>
</protein>
<dbReference type="EMBL" id="QKXF01000320">
    <property type="protein sequence ID" value="RQM12606.1"/>
    <property type="molecule type" value="Genomic_DNA"/>
</dbReference>
<dbReference type="Proteomes" id="UP000286097">
    <property type="component" value="Unassembled WGS sequence"/>
</dbReference>
<dbReference type="VEuPathDB" id="FungiDB:DD237_004146"/>
<evidence type="ECO:0000313" key="3">
    <source>
        <dbReference type="EMBL" id="RQM12606.1"/>
    </source>
</evidence>
<evidence type="ECO:0000313" key="5">
    <source>
        <dbReference type="Proteomes" id="UP000286097"/>
    </source>
</evidence>
<keyword evidence="4" id="KW-1185">Reference proteome</keyword>
<name>A0A3M6VBW2_9STRA</name>
<gene>
    <name evidence="3" type="ORF">DD237_004146</name>
    <name evidence="2" type="ORF">DD238_005643</name>
</gene>
<sequence>MSGVRLEANGSPRYAAGKSDKDDSNVHCLIGSDIRLVMLIFRVDGFPLPLRIQRDESVLDSDAKNNIV</sequence>
<dbReference type="EMBL" id="QLLG01000306">
    <property type="protein sequence ID" value="RMX64505.1"/>
    <property type="molecule type" value="Genomic_DNA"/>
</dbReference>
<feature type="region of interest" description="Disordered" evidence="1">
    <location>
        <begin position="1"/>
        <end position="24"/>
    </location>
</feature>
<dbReference type="AlphaFoldDB" id="A0A3M6VBW2"/>
<reference evidence="4 5" key="1">
    <citation type="submission" date="2018-06" db="EMBL/GenBank/DDBJ databases">
        <title>Comparative genomics of downy mildews reveals potential adaptations to biotrophy.</title>
        <authorList>
            <person name="Fletcher K."/>
            <person name="Klosterman S.J."/>
            <person name="Derevnina L."/>
            <person name="Martin F."/>
            <person name="Koike S."/>
            <person name="Reyes Chin-Wo S."/>
            <person name="Mou B."/>
            <person name="Michelmore R."/>
        </authorList>
    </citation>
    <scope>NUCLEOTIDE SEQUENCE [LARGE SCALE GENOMIC DNA]</scope>
    <source>
        <strain evidence="3 5">R13</strain>
        <strain evidence="2 4">R14</strain>
    </source>
</reference>
<evidence type="ECO:0000313" key="2">
    <source>
        <dbReference type="EMBL" id="RMX64505.1"/>
    </source>
</evidence>
<comment type="caution">
    <text evidence="2">The sequence shown here is derived from an EMBL/GenBank/DDBJ whole genome shotgun (WGS) entry which is preliminary data.</text>
</comment>